<reference evidence="3" key="4">
    <citation type="submission" date="2022-04" db="EMBL/GenBank/DDBJ databases">
        <authorList>
            <person name="Komine T."/>
            <person name="Fukano H."/>
            <person name="Wada S."/>
        </authorList>
    </citation>
    <scope>NUCLEOTIDE SEQUENCE</scope>
    <source>
        <strain evidence="3">NJB18185</strain>
    </source>
</reference>
<sequence length="1078" mass="119806">MPDLNWDAFLALTGDARNNFERICRAATSHAYGRYGRLAAQAQQPGVEFHLQIERAGCALGDAGRWFGWQTKWWSLGSGRPIGTTRRDDVIDSIRVTERHIPEITDWVLWTRYPLTAGDQEWFFELDTDMELHLWTETELDELLFGDAELLRETYFGDLILTAGRLADYHEQAAAEVGDRWVSEVHQPSPAEHALRRMLAEPEGWKDLQRFGRDIERFTEVVDGSLASMQTSFASQVESILNTSRNLVDVLKDIYGQFDRVQSSALIGIGRRPVPVVDTAMYKTVRRLRACQHASALPVTNLLAHMRDAADLAANVEEHLTTRIAVVKGEAGFGKTQLAANISAPTASRPAGILLFGGRLSVRGSLDDLAHQVVVAGSPLHSFEALLAAVDAAAARAGCRLPVVIDGLNEAEAATTWTPLLRRLITKLEKYPSVLVVCTVRASFFDDAVPSEFNEILSLEGFDEDLDEAIERYFTYYKIDPADAELPREVLNHPLSLKIYCTVANPERKELVSVERLPATLSAMFEDFLLAIGRRVHQLNTAIQPYEVAQALDALGKELWETRARYVSQERARELFGDAGGWQRSVLAALEREGVLIRQPGEVGGAKVGLVYDLLAGHVIASSLLRAQGAGIADLVANDEMTKIFAGPFDERHPLAVDTFEALAGLMPRRGAPQLWQVVPRPLRLAALLRAATLEADHLDSATVNALAENVDALRWRRDDLFDRLFTTRAAPLHPLNAEFLDRVLRPRGVADRDLRWSEWLRNHASSLRADANALAARWRAKSDRSSSDYLRAQWLMWTLTSSDRALRDAATAALYWFGRCGADGLFAIAADALTINDAYVVDRMTAVSYGVMTSKQLPEKGFDEPLSSLLRHLADAFTGEAALAPTWHSLTRHYVSSMFEFASRFYPTAIPPEVKVPLAFVRAPIAEPLREGDPRRDEADHTLGMDFGNYTLGRLFRDRSNYDDDHPAHRDATDHLLGVVYALGWRSDLFETIEREIISAGREDDPGRLERYGKKYGWVGLYTVAGMLADEGQSSEVVEVDIDPTFPQAPPCCPHGDTDVGETDTGRRSSLAAYGIN</sequence>
<gene>
    <name evidence="2" type="ORF">MmonteBS_30530</name>
    <name evidence="3" type="ORF">NJB18185_07080</name>
</gene>
<comment type="caution">
    <text evidence="3">The sequence shown here is derived from an EMBL/GenBank/DDBJ whole genome shotgun (WGS) entry which is preliminary data.</text>
</comment>
<dbReference type="AlphaFoldDB" id="A0AA37UT72"/>
<dbReference type="EMBL" id="BFCH01000018">
    <property type="protein sequence ID" value="GBG38681.1"/>
    <property type="molecule type" value="Genomic_DNA"/>
</dbReference>
<feature type="region of interest" description="Disordered" evidence="1">
    <location>
        <begin position="1048"/>
        <end position="1078"/>
    </location>
</feature>
<reference evidence="4" key="2">
    <citation type="submission" date="2018-04" db="EMBL/GenBank/DDBJ databases">
        <title>Draft genome sequence of Mycobacterium montefiorense isolated from Japanese black salamander.</title>
        <authorList>
            <person name="Fukano H."/>
            <person name="Yoshida M."/>
            <person name="Shimizu A."/>
            <person name="Iwao H."/>
            <person name="Kurata O."/>
            <person name="Katayama Y."/>
            <person name="Omatsu T."/>
            <person name="Mizutani T."/>
            <person name="Wada S."/>
            <person name="Hoshino Y."/>
        </authorList>
    </citation>
    <scope>NUCLEOTIDE SEQUENCE [LARGE SCALE GENOMIC DNA]</scope>
    <source>
        <strain evidence="4">BS</strain>
    </source>
</reference>
<protein>
    <submittedName>
        <fullName evidence="3">Uncharacterized protein</fullName>
    </submittedName>
</protein>
<evidence type="ECO:0000313" key="3">
    <source>
        <dbReference type="EMBL" id="GKU70931.1"/>
    </source>
</evidence>
<accession>A0AA37UT72</accession>
<proteinExistence type="predicted"/>
<dbReference type="RefSeq" id="WP_108923109.1">
    <property type="nucleotide sequence ID" value="NZ_BFCH01000018.1"/>
</dbReference>
<reference evidence="2" key="1">
    <citation type="journal article" date="2018" name="Genome Announc.">
        <title>Draft Genome Sequence of Mycobacterium montefiorense Isolated from Japanese Black Salamander (Hynobius nigrescens).</title>
        <authorList>
            <person name="Fukano H."/>
            <person name="Yoshida M."/>
            <person name="Shimizu A."/>
            <person name="Iwao H."/>
            <person name="Katayama Y."/>
            <person name="Omatsu T."/>
            <person name="Mizutani T."/>
            <person name="Kurata O."/>
            <person name="Wada S."/>
            <person name="Hoshino Y."/>
        </authorList>
    </citation>
    <scope>NUCLEOTIDE SEQUENCE</scope>
    <source>
        <strain evidence="2">BS</strain>
    </source>
</reference>
<evidence type="ECO:0000313" key="2">
    <source>
        <dbReference type="EMBL" id="GBG38681.1"/>
    </source>
</evidence>
<evidence type="ECO:0000313" key="4">
    <source>
        <dbReference type="Proteomes" id="UP000245060"/>
    </source>
</evidence>
<keyword evidence="4" id="KW-1185">Reference proteome</keyword>
<evidence type="ECO:0000313" key="5">
    <source>
        <dbReference type="Proteomes" id="UP001139505"/>
    </source>
</evidence>
<name>A0AA37UT72_9MYCO</name>
<evidence type="ECO:0000256" key="1">
    <source>
        <dbReference type="SAM" id="MobiDB-lite"/>
    </source>
</evidence>
<reference evidence="3" key="3">
    <citation type="journal article" date="2022" name="Microbiol. Resour. Announc.">
        <title>Draft Genome Sequences of Eight Mycobacterium montefiorense Strains Isolated from Salamanders in Captivity.</title>
        <authorList>
            <person name="Komine T."/>
            <person name="Ihara H."/>
            <person name="Fukano H."/>
            <person name="Hoshino Y."/>
            <person name="Kurata O."/>
            <person name="Wada S."/>
        </authorList>
    </citation>
    <scope>NUCLEOTIDE SEQUENCE</scope>
    <source>
        <strain evidence="3">NJB18185</strain>
    </source>
</reference>
<dbReference type="Proteomes" id="UP001139505">
    <property type="component" value="Unassembled WGS sequence"/>
</dbReference>
<dbReference type="Proteomes" id="UP000245060">
    <property type="component" value="Unassembled WGS sequence"/>
</dbReference>
<dbReference type="EMBL" id="BQYH01000005">
    <property type="protein sequence ID" value="GKU70931.1"/>
    <property type="molecule type" value="Genomic_DNA"/>
</dbReference>
<organism evidence="3 5">
    <name type="scientific">Mycobacterium montefiorense</name>
    <dbReference type="NCBI Taxonomy" id="154654"/>
    <lineage>
        <taxon>Bacteria</taxon>
        <taxon>Bacillati</taxon>
        <taxon>Actinomycetota</taxon>
        <taxon>Actinomycetes</taxon>
        <taxon>Mycobacteriales</taxon>
        <taxon>Mycobacteriaceae</taxon>
        <taxon>Mycobacterium</taxon>
        <taxon>Mycobacterium simiae complex</taxon>
    </lineage>
</organism>